<keyword evidence="8" id="KW-0012">Acyltransferase</keyword>
<dbReference type="PROSITE" id="PS52019">
    <property type="entry name" value="PKS_MFAS_DH"/>
    <property type="match status" value="2"/>
</dbReference>
<name>A0A7H8NDE0_9ACTN</name>
<dbReference type="InterPro" id="IPR050091">
    <property type="entry name" value="PKS_NRPS_Biosynth_Enz"/>
</dbReference>
<comment type="pathway">
    <text evidence="2">Antibiotic biosynthesis.</text>
</comment>
<dbReference type="Gene3D" id="1.10.1200.10">
    <property type="entry name" value="ACP-like"/>
    <property type="match status" value="3"/>
</dbReference>
<dbReference type="Gene3D" id="3.10.129.110">
    <property type="entry name" value="Polyketide synthase dehydratase"/>
    <property type="match status" value="2"/>
</dbReference>
<dbReference type="InterPro" id="IPR006162">
    <property type="entry name" value="Ppantetheine_attach_site"/>
</dbReference>
<dbReference type="Gene3D" id="3.40.366.10">
    <property type="entry name" value="Malonyl-Coenzyme A Acyl Carrier Protein, domain 2"/>
    <property type="match status" value="3"/>
</dbReference>
<dbReference type="Gene3D" id="6.10.140.1830">
    <property type="match status" value="1"/>
</dbReference>
<feature type="compositionally biased region" description="Low complexity" evidence="10">
    <location>
        <begin position="4760"/>
        <end position="4772"/>
    </location>
</feature>
<dbReference type="InterPro" id="IPR020806">
    <property type="entry name" value="PKS_PP-bd"/>
</dbReference>
<keyword evidence="5" id="KW-0808">Transferase</keyword>
<evidence type="ECO:0000256" key="7">
    <source>
        <dbReference type="ARBA" id="ARBA00023268"/>
    </source>
</evidence>
<dbReference type="InterPro" id="IPR016039">
    <property type="entry name" value="Thiolase-like"/>
</dbReference>
<proteinExistence type="predicted"/>
<dbReference type="GO" id="GO:0033068">
    <property type="term" value="P:macrolide biosynthetic process"/>
    <property type="evidence" value="ECO:0007669"/>
    <property type="project" value="UniProtKB-ARBA"/>
</dbReference>
<dbReference type="Pfam" id="PF22621">
    <property type="entry name" value="CurL-like_PKS_C"/>
    <property type="match status" value="2"/>
</dbReference>
<feature type="region of interest" description="Disordered" evidence="10">
    <location>
        <begin position="5163"/>
        <end position="5189"/>
    </location>
</feature>
<feature type="domain" description="Carrier" evidence="11">
    <location>
        <begin position="5200"/>
        <end position="5275"/>
    </location>
</feature>
<dbReference type="InterPro" id="IPR049900">
    <property type="entry name" value="PKS_mFAS_DH"/>
</dbReference>
<dbReference type="InterPro" id="IPR016036">
    <property type="entry name" value="Malonyl_transacylase_ACP-bd"/>
</dbReference>
<dbReference type="InterPro" id="IPR057326">
    <property type="entry name" value="KR_dom"/>
</dbReference>
<dbReference type="InterPro" id="IPR020841">
    <property type="entry name" value="PKS_Beta-ketoAc_synthase_dom"/>
</dbReference>
<feature type="region of interest" description="N-terminal hotdog fold" evidence="9">
    <location>
        <begin position="4377"/>
        <end position="4501"/>
    </location>
</feature>
<feature type="region of interest" description="Disordered" evidence="10">
    <location>
        <begin position="464"/>
        <end position="502"/>
    </location>
</feature>
<dbReference type="InterPro" id="IPR042104">
    <property type="entry name" value="PKS_dehydratase_sf"/>
</dbReference>
<dbReference type="GO" id="GO:0006633">
    <property type="term" value="P:fatty acid biosynthetic process"/>
    <property type="evidence" value="ECO:0007669"/>
    <property type="project" value="InterPro"/>
</dbReference>
<feature type="compositionally biased region" description="Low complexity" evidence="10">
    <location>
        <begin position="4882"/>
        <end position="4903"/>
    </location>
</feature>
<dbReference type="InterPro" id="IPR049552">
    <property type="entry name" value="PKS_DH_N"/>
</dbReference>
<dbReference type="Pfam" id="PF22953">
    <property type="entry name" value="SpnB_Rossmann"/>
    <property type="match status" value="2"/>
</dbReference>
<keyword evidence="4" id="KW-0597">Phosphoprotein</keyword>
<dbReference type="PROSITE" id="PS52004">
    <property type="entry name" value="KS3_2"/>
    <property type="match status" value="3"/>
</dbReference>
<dbReference type="Pfam" id="PF00550">
    <property type="entry name" value="PP-binding"/>
    <property type="match status" value="3"/>
</dbReference>
<dbReference type="CDD" id="cd08956">
    <property type="entry name" value="KR_3_FAS_SDR_x"/>
    <property type="match status" value="2"/>
</dbReference>
<gene>
    <name evidence="14" type="ORF">HUT08_25905</name>
</gene>
<feature type="active site" description="Proton acceptor; for dehydratase activity" evidence="9">
    <location>
        <position position="4409"/>
    </location>
</feature>
<dbReference type="PANTHER" id="PTHR43775:SF51">
    <property type="entry name" value="INACTIVE PHENOLPHTHIOCEROL SYNTHESIS POLYKETIDE SYNTHASE TYPE I PKS1-RELATED"/>
    <property type="match status" value="1"/>
</dbReference>
<protein>
    <submittedName>
        <fullName evidence="14">SDR family NAD(P)-dependent oxidoreductase</fullName>
    </submittedName>
</protein>
<dbReference type="Gene3D" id="3.40.47.10">
    <property type="match status" value="3"/>
</dbReference>
<dbReference type="InterPro" id="IPR014043">
    <property type="entry name" value="Acyl_transferase_dom"/>
</dbReference>
<feature type="domain" description="Ketosynthase family 3 (KS3)" evidence="12">
    <location>
        <begin position="1863"/>
        <end position="2289"/>
    </location>
</feature>
<evidence type="ECO:0000259" key="12">
    <source>
        <dbReference type="PROSITE" id="PS52004"/>
    </source>
</evidence>
<dbReference type="NCBIfam" id="NF045894">
    <property type="entry name" value="PKS_plus_SDR"/>
    <property type="match status" value="1"/>
</dbReference>
<sequence>MTSNEDKLRDYLKLVTADLRQTKQRLRGVEGRDHEPIAIVGMACRFPGGIASPEDLWKLVADGGDAIQPLPADRDWDLEALYDPDMGGPGTSYVRAGGFLSGAGEFDAEFFGISPREALAMDPQQRLLLETSWEAFERAGINPASLRGADTGVFVGAIPQDYAPRVGDPEAADLEGYLMVGTTTSVMSGRVAYTLGLEGPAVTVDTACSSSLVALHLAVRSLRRGECSMALAGGVTVMASPNWVVDLSRQRGLAADGRSKAFSADADGFGVGEGVAVLVVERLSDARRNGHRVLAVVRGSAVNQDGASNGLTAPNDLAQERVIRQALADARLEARDVDAVEAHGTGTRLGDPIETHALMATYGQRQPGAEPVWLGSLKSNIGHAQAAAGVAGVIKTVMSLRAGVLPRTLHAEEASPHIDWSAGAVSLLTRARPWPEKDEPWRAGVSSFGISGTNAHVILEQAPEPEPADAEPTPHEATERDGATEPGATERAGATEHGAAGVGTTAGAVPWVVSGSNPDALRAQALRLHAFLTERPELAPRDVAASLVRTRAELDQRAVVVAADRQALLDGLAAAGHGQASPVVATGAARKGVRTVFVFPGQGAQWAGMARELWETSPVFAESMERCARALAPHTDWSLRAVVRGEAGAPGLDRVDVVQPVSWAVMVSLAELWRAYGVRPSAVVGHSQGEIAAAVVAGALSHEDGARVVALRSRVIGERLAGKGGMVSLGLPRAQAEERIAPYAGRVAVAAVNGASSTVVAGEPAALDELVTGCEADDVRAKRIPVDYASHSPQVDSIRDELLAALAGLAPRSATVPFYSTVAAEPVDTAGLDAAYWARNLRQTVEFEQVTRRLLADGHGLFIECSAHPVLAMALGETAEDAGADAVAVGSLRRDEGGPDRFLLSAAEAYAAGAGIDWSALLGDARTVELPTYAFQRRRYWLRRSAGRGDAAAIGLAAAGHPLLGAAVSLADGGGALLTGRIALSSHPWLADHAVAGTVLLPGTAFVELAVRAGDEVGCGRIEELTLEAPLPLPARGGVQVQVVVGDADGDGHRPLHLYARPEPATTPHGAARAHGETDGADGAEGADGADGAWTRHATGVLGPLAPGAGQELATWPPPGAEPVALDATYAGLAGLGYAYGPAFQGLRAAWRQGADLYAEVELESADGADQFGLHPALLDAAVHTALLDAIGAPDQPVRLPFAWSGVTLHATGAATARVRMTATGPNTVALHLADAAGAPVATVESLTLRPVAPEALGGPPAAGHDALHRVAWTPLPAGEAVATGAGKTRARDGLVVLGADAPDLAAVVEGPAPDGAPGQAPSAVVAVLRSGDELRAALDEALGLIRAWLADQRFADSRLALVTRAGNAAHAAVWGLVRSAQTEHPGRFVLVEADEDWFAGGATATGLAATAATAPVRAALAAALATGEPQLAVRGDAFVVPRLARVSPVPAPVARPLDPAGTVLITGGTGTLGALFARHLVAEHGVRHLLLTSRRGPDAAGAAELVAELAELGATATVAACDVADRDALAALLATIPDAHPLTAVLHTAGVLDDGIVAALSEERLENVLRPKADAALHLHELTAGLDLAAFVLFSSVAGVLGTAGQANYAAANAYLDALAARRRAAGLAATSLAWGFWAEASGMTGHLDGGDVRRLARTGVGQLSSADGLALFDTALALSAVPAVADADAGDTDAGSALLVPARLAPRELLAAGHDVPALLRGLVRVPQRRAARNAASGAVAGSAGGSALAGRLAGLSDGDAQRLLTDLVREHAGAVLGHASAGAISVSRSFREHGFDSLAAVELRNRLGAASGVKLPATVVFDYPTPAELARFLRGKLDADAGRARAAEHAAETASAAASDEPIAIVAMACRYPGDIRSPEDLWRLVTEGTDAIAGFPADRGWDVASLVDPEGQRAGTTYVGEGGFLYDAAEFDAAFFGISPREALAMDPQQRLLLETSWEVFERAGIDPATLRGSRTGVFAGVMYHDYASRVARYPEGVEGYLTTGTAGSVVTGRLAYTYGLEGPAVTVDTACSSSLVALHLAVESLRRGECELALAGGVTVLSTPSVFTEFSRQQGLAADGRCKSFAAAADGTGWSEGVGVLLVERLSDARKNGHQVLAVVRGSAVNQDGASNGLTAPNGPSQERVIRQALANAGVSAADVDAVEAHGTGTTLGDPIEAQALLATYGQQRAGDEPLWLGSFKSNIGHSQAAAGVGGVIKMVMAMRDGTLPRTLHVDEPSPHIDWSAGAVELLTEARPWPAPDRPRRAAVSSFGVSGTNAHVVLEQAAPPAPSAADRPAAAPSEAAGERPVPWLVSARTPEALRAQAARLRQFVEAAPALSPADVGWSLATTRWGLEHRAAVIGHDRAALVRGLAALERDTLDGAAAAAEPGTATVVRGQAAEDAPRPVFVFPGQGAQWVGMARELMASAPVFAESMARCGEALAPFIDWDFAAELDGSLERVDVVQPISWAVMVSLAELWRSYGVEPAAVVGHSQGEIAAAVVAGGLTLEDGARVVALRSRVIRQELAGKGGMVSLGLSRAEAEARVAAYGERVTVAVVNGPSATVVAGEPAALDELVAACEADDVRVKRVPVDYASHTPQVESIRDELLRVLDGVAPRSAEVPFYSTVDGAPLDTAGLDAAYWVRNLSRSVEFERTTGVLIADGHRLFVECSAHPVLTMAVGETAERAGADGAEVVAVGSLRRGEGGPDRFLASLAEAQVAGATVDWAPAFPGARVVDLPTYAFQRERYWLQDATPDAAEADGAAGDEVEAAFWAAVEREDLAELTATLGLAGDGDELGAVLPALSSWRRQRRERSVIDSWRYAIDWQPVSGTAVPVLSGTWLLVVPAAYADTELTESLTRFLTERGARVAPATVTSADAEPERLTERVRALLAEHPAPGGVLSLWAFDESPHATYPSLPNGVAGTLALLQALGTLDLAAPVWCLTQGGVSTGPADAPASLAQSQIWGLGRVAALEYPRRWGGLVDLPTPPGTPPAAPGQAGPSRAGGARPVPVPAVDERTLRRLAGILADPAGEDQLALRATGTLARRMVRAPLGAARPTRTWRPDAGTVLITGGTGALGACFARWLARNGAKDLVLTSRRGRQAPGAAELEAELAELGARGTVVGCDIADRDAVAALIERLKAEGRPIRSVMHAAVVADLSPIESASPAHFHDVYAAKVGGSEHLHELLAGEDLDAFVFFSSIAGFWGSGDHAAYAAANAHQDALAERRRAQGLPATSVAWGIWDAFHDWDERAAEQRKELSDRVGAQGLPMLEPDTACDALRQALEHDETSLAIADIDWERFTTIFTSYRPSRLLGEIPEARRQLEAAARDEGDADTSALHRGLAELGEDERVAELAEVVRAQAAAVLGHASGARVEPGRAFRDIGFDSLTAVDLRNRLNAATGLRLSATVIFDYPSPLDLAGHLATRLFADEAAEAPGAASTATAPAAVPAAASAADASADPVVIVSMACRYPGGAHSPEALWRLVTDEVDAISGFPTDRGWDLANLYDPDPAREGTVYAREGGFLYEAAEFDAGFFGVSPREARAMDPQQRLMLETAWEAMERAGIDPHTLKGSMTGTFVGANPSDYRAGVGRVPDGYEGHLLTGNHNSVVSGRVAYTFGLEGPAVTVDTACSSSLVALHLAAAAVRNGECAMALAGGVTVMSTPQPLIGFSRQRGLARDGRCRAFAADAAGIGMSEGAGMVLVERLSDARRNGHPVLAVIRGSATNQDGASNGLSAPNGPSQERVIRQALANAGLAARDVDAVEAHGTGTTLGDPIEAQALLATYGQQRAGDEPLWLSSLKSNIGHTQAAAGIAGVIKTVLALREGVLPRTLHADEPSPEVDWDAGAVRLLNQARPWPRTGAPRRAAVSAFGISGTNAHLILEEAAPETAPVRPEAEAPTGTEPAATPESAGQALGELVPWVLSARSPRALRGQAERLRDFAAAHPDLADADIAASLVRGRATFDHRAVVLGATRAELTAALTDLATGTTSPAALTGQATTGRTAVAFGGQGSQRLGMGRALHAAFPAFAAAWDAVAAELDGALPRPLADVVWGEDAAELERTEYAQPALFALEVALFRLLESWGVVPDHVIGHSVGEIAAAHVAGVLSLADACRLVAARGRLMQALPAGGAMLAVRATEAEAAEALAGHADQASVAAINGPTSVVISGAESAVDAVAEHFGAAGRRVKRLRVSHAFHSPLMEPMMADFRAALAELSYAAPTLGVVTTGGRSDGDWSDPEYWVRHVREPVRFADAVRELADLGVARVLEVGADGTLTALAQECLADASDVALAPTLRKDRPEPHAAVAALAHLHAYGAAVPWTRLLPAGDAVPLPTYAFQREHYWLRSAAGGRADLAAAGIAAADHPLLGAAVPLADGRGLVCTGSLSLASHPWLADHAVGGAVLLPGTAFVELALCAGDEVGCGQLDELTLHEPLVLPADATVRTQVVVEEPDGAGTRPVRVYSRPADAADAPWTCHATGALTPADPEGQATGFFADQDGVPAAWPPPGADVVDVSGFYAWLADAGYAYGPAFQGLRAAWRRGTEVYAEVTLPEDADGAPGGYGLHPALLDAALHGALLGPLDGGQDQVRLPFAWSGVRLHAPGASAVRVRLAPGAGDTLAVELADDAGRPVASVAALATRPVSAAQLSAARGGAGDALYRVEWARTSALPGAVPAKQWAVLGADDLGLTRALTEAGVDPCGYADLAALRATVADGGAVPDTVVLGVTGERALAEAEHGARGADATQPAPNGARGADGAPRAAAAHRLTARVLADAQAWLADENWADSRLVLVTSGAVAAGDEHPADLAAAPLWGLLRAAQTEHPGRFALVDLDDSAASRAALPAAVGCGEPQLALRDGQVLTPRLTRHPAAPQAREAAATADAATGPDGAAPRRLDPNGTVLVTGGTGTLGALVARHLVAAHGVRHLALVSRRGPAADGAMELAAELREAGADVALIACDTADGGALATVLDSIPAQHPLTAVIHTAGVIEDGVLTSLTADQLARVLRPKADAAEHLHRLTAGSGLAAFVVFSSVSGLIGGAGQANYAAANTFLDALAHHRRATGEHAVSLAWGLWEQASGMTGGLGRGDLARGSRAGVVAMPTDQSLALLDAALTTDEALLAPVRLDLAGLRSRAATEPVPPLLRGLVRAPARRDAQSGGASGDAAGAAEPWSRRIARTPADEREQLLLDLVREHVATVLGHGTPRAVEADTGFLEQGLDSLMAVELRNRLTAELGLRLPATLVFDYPTPTALARYTLAELTPGGAATPTGGLPEGIAEDQVRRALATIPLERLSELGVMDDLLRLAGLTEHGTAPAAGANSTGDAAAESDDAAGDIDDMDVEALLRKAQENEL</sequence>
<dbReference type="RefSeq" id="WP_176164100.1">
    <property type="nucleotide sequence ID" value="NZ_CP054929.1"/>
</dbReference>
<dbReference type="Proteomes" id="UP000509303">
    <property type="component" value="Chromosome"/>
</dbReference>
<feature type="compositionally biased region" description="Acidic residues" evidence="10">
    <location>
        <begin position="5342"/>
        <end position="5356"/>
    </location>
</feature>
<accession>A0A7H8NDE0</accession>
<dbReference type="PROSITE" id="PS00606">
    <property type="entry name" value="KS3_1"/>
    <property type="match status" value="3"/>
</dbReference>
<evidence type="ECO:0000313" key="14">
    <source>
        <dbReference type="EMBL" id="QKW52396.1"/>
    </source>
</evidence>
<dbReference type="Pfam" id="PF21089">
    <property type="entry name" value="PKS_DH_N"/>
    <property type="match status" value="2"/>
</dbReference>
<dbReference type="InterPro" id="IPR041618">
    <property type="entry name" value="PKS_DE"/>
</dbReference>
<dbReference type="SMART" id="SM00827">
    <property type="entry name" value="PKS_AT"/>
    <property type="match status" value="3"/>
</dbReference>
<dbReference type="Pfam" id="PF02801">
    <property type="entry name" value="Ketoacyl-synt_C"/>
    <property type="match status" value="3"/>
</dbReference>
<dbReference type="Gene3D" id="3.30.70.3290">
    <property type="match status" value="3"/>
</dbReference>
<dbReference type="Pfam" id="PF08990">
    <property type="entry name" value="Docking"/>
    <property type="match status" value="1"/>
</dbReference>
<feature type="active site" description="Proton donor; for dehydratase activity" evidence="9">
    <location>
        <position position="4583"/>
    </location>
</feature>
<dbReference type="InterPro" id="IPR001227">
    <property type="entry name" value="Ac_transferase_dom_sf"/>
</dbReference>
<keyword evidence="7" id="KW-0511">Multifunctional enzyme</keyword>
<evidence type="ECO:0000256" key="10">
    <source>
        <dbReference type="SAM" id="MobiDB-lite"/>
    </source>
</evidence>
<dbReference type="Pfam" id="PF00698">
    <property type="entry name" value="Acyl_transf_1"/>
    <property type="match status" value="3"/>
</dbReference>
<dbReference type="InterPro" id="IPR032821">
    <property type="entry name" value="PKS_assoc"/>
</dbReference>
<dbReference type="SUPFAM" id="SSF51735">
    <property type="entry name" value="NAD(P)-binding Rossmann-fold domains"/>
    <property type="match status" value="6"/>
</dbReference>
<dbReference type="SUPFAM" id="SSF52151">
    <property type="entry name" value="FabD/lysophospholipase-like"/>
    <property type="match status" value="3"/>
</dbReference>
<feature type="domain" description="PKS/mFAS DH" evidence="13">
    <location>
        <begin position="961"/>
        <end position="1258"/>
    </location>
</feature>
<dbReference type="InterPro" id="IPR014030">
    <property type="entry name" value="Ketoacyl_synth_N"/>
</dbReference>
<dbReference type="InterPro" id="IPR020807">
    <property type="entry name" value="PKS_DH"/>
</dbReference>
<dbReference type="Pfam" id="PF14765">
    <property type="entry name" value="PS-DH"/>
    <property type="match status" value="2"/>
</dbReference>
<dbReference type="InterPro" id="IPR013968">
    <property type="entry name" value="PKS_KR"/>
</dbReference>
<evidence type="ECO:0000313" key="15">
    <source>
        <dbReference type="Proteomes" id="UP000509303"/>
    </source>
</evidence>
<dbReference type="FunFam" id="1.10.1200.10:FF:000007">
    <property type="entry name" value="Probable polyketide synthase pks17"/>
    <property type="match status" value="3"/>
</dbReference>
<feature type="region of interest" description="Disordered" evidence="10">
    <location>
        <begin position="2291"/>
        <end position="2310"/>
    </location>
</feature>
<feature type="compositionally biased region" description="Low complexity" evidence="10">
    <location>
        <begin position="3908"/>
        <end position="3920"/>
    </location>
</feature>
<feature type="region of interest" description="Disordered" evidence="10">
    <location>
        <begin position="3898"/>
        <end position="3922"/>
    </location>
</feature>
<dbReference type="PROSITE" id="PS00012">
    <property type="entry name" value="PHOSPHOPANTETHEINE"/>
    <property type="match status" value="1"/>
</dbReference>
<dbReference type="InterPro" id="IPR016035">
    <property type="entry name" value="Acyl_Trfase/lysoPLipase"/>
</dbReference>
<dbReference type="PANTHER" id="PTHR43775">
    <property type="entry name" value="FATTY ACID SYNTHASE"/>
    <property type="match status" value="1"/>
</dbReference>
<dbReference type="SUPFAM" id="SSF53901">
    <property type="entry name" value="Thiolase-like"/>
    <property type="match status" value="3"/>
</dbReference>
<feature type="domain" description="Ketosynthase family 3 (KS3)" evidence="12">
    <location>
        <begin position="34"/>
        <end position="461"/>
    </location>
</feature>
<dbReference type="CDD" id="cd00833">
    <property type="entry name" value="PKS"/>
    <property type="match status" value="3"/>
</dbReference>
<feature type="domain" description="Carrier" evidence="11">
    <location>
        <begin position="3362"/>
        <end position="3437"/>
    </location>
</feature>
<feature type="compositionally biased region" description="Low complexity" evidence="10">
    <location>
        <begin position="5329"/>
        <end position="5341"/>
    </location>
</feature>
<feature type="compositionally biased region" description="Basic and acidic residues" evidence="10">
    <location>
        <begin position="472"/>
        <end position="483"/>
    </location>
</feature>
<dbReference type="InterPro" id="IPR014031">
    <property type="entry name" value="Ketoacyl_synth_C"/>
</dbReference>
<feature type="region of interest" description="C-terminal hotdog fold" evidence="9">
    <location>
        <begin position="4522"/>
        <end position="4661"/>
    </location>
</feature>
<feature type="compositionally biased region" description="Low complexity" evidence="10">
    <location>
        <begin position="2296"/>
        <end position="2310"/>
    </location>
</feature>
<keyword evidence="3" id="KW-0596">Phosphopantetheine</keyword>
<keyword evidence="15" id="KW-1185">Reference proteome</keyword>
<dbReference type="SMART" id="SM00822">
    <property type="entry name" value="PKS_KR"/>
    <property type="match status" value="3"/>
</dbReference>
<evidence type="ECO:0000256" key="5">
    <source>
        <dbReference type="ARBA" id="ARBA00022679"/>
    </source>
</evidence>
<evidence type="ECO:0000256" key="1">
    <source>
        <dbReference type="ARBA" id="ARBA00001957"/>
    </source>
</evidence>
<feature type="active site" description="Proton donor; for dehydratase activity" evidence="9">
    <location>
        <position position="1180"/>
    </location>
</feature>
<feature type="region of interest" description="Disordered" evidence="10">
    <location>
        <begin position="2992"/>
        <end position="3015"/>
    </location>
</feature>
<dbReference type="InterPro" id="IPR018201">
    <property type="entry name" value="Ketoacyl_synth_AS"/>
</dbReference>
<dbReference type="FunFam" id="3.40.366.10:FF:000002">
    <property type="entry name" value="Probable polyketide synthase 2"/>
    <property type="match status" value="3"/>
</dbReference>
<dbReference type="InterPro" id="IPR036736">
    <property type="entry name" value="ACP-like_sf"/>
</dbReference>
<feature type="region of interest" description="Disordered" evidence="10">
    <location>
        <begin position="4749"/>
        <end position="4772"/>
    </location>
</feature>
<feature type="region of interest" description="N-terminal hotdog fold" evidence="9">
    <location>
        <begin position="961"/>
        <end position="1109"/>
    </location>
</feature>
<feature type="compositionally biased region" description="Pro residues" evidence="10">
    <location>
        <begin position="2993"/>
        <end position="3002"/>
    </location>
</feature>
<dbReference type="Pfam" id="PF18369">
    <property type="entry name" value="PKS_DE"/>
    <property type="match status" value="1"/>
</dbReference>
<dbReference type="InterPro" id="IPR036291">
    <property type="entry name" value="NAD(P)-bd_dom_sf"/>
</dbReference>
<reference evidence="14 15" key="1">
    <citation type="submission" date="2020-06" db="EMBL/GenBank/DDBJ databases">
        <title>Genome mining for natural products.</title>
        <authorList>
            <person name="Zhang B."/>
            <person name="Shi J."/>
            <person name="Ge H."/>
        </authorList>
    </citation>
    <scope>NUCLEOTIDE SEQUENCE [LARGE SCALE GENOMIC DNA]</scope>
    <source>
        <strain evidence="14 15">NA00687</strain>
    </source>
</reference>
<dbReference type="InterPro" id="IPR009081">
    <property type="entry name" value="PP-bd_ACP"/>
</dbReference>
<dbReference type="GO" id="GO:0004315">
    <property type="term" value="F:3-oxoacyl-[acyl-carrier-protein] synthase activity"/>
    <property type="evidence" value="ECO:0007669"/>
    <property type="project" value="InterPro"/>
</dbReference>
<feature type="compositionally biased region" description="Low complexity" evidence="10">
    <location>
        <begin position="3003"/>
        <end position="3015"/>
    </location>
</feature>
<evidence type="ECO:0000259" key="13">
    <source>
        <dbReference type="PROSITE" id="PS52019"/>
    </source>
</evidence>
<dbReference type="SUPFAM" id="SSF47336">
    <property type="entry name" value="ACP-like"/>
    <property type="match status" value="3"/>
</dbReference>
<organism evidence="14 15">
    <name type="scientific">Streptomyces buecherae</name>
    <dbReference type="NCBI Taxonomy" id="2763006"/>
    <lineage>
        <taxon>Bacteria</taxon>
        <taxon>Bacillati</taxon>
        <taxon>Actinomycetota</taxon>
        <taxon>Actinomycetes</taxon>
        <taxon>Kitasatosporales</taxon>
        <taxon>Streptomycetaceae</taxon>
        <taxon>Streptomyces</taxon>
    </lineage>
</organism>
<feature type="active site" description="Proton acceptor; for dehydratase activity" evidence="9">
    <location>
        <position position="993"/>
    </location>
</feature>
<dbReference type="Pfam" id="PF16197">
    <property type="entry name" value="KAsynt_C_assoc"/>
    <property type="match status" value="2"/>
</dbReference>
<dbReference type="SMART" id="SM00825">
    <property type="entry name" value="PKS_KS"/>
    <property type="match status" value="3"/>
</dbReference>
<dbReference type="SMART" id="SM00826">
    <property type="entry name" value="PKS_DH"/>
    <property type="match status" value="2"/>
</dbReference>
<comment type="cofactor">
    <cofactor evidence="1">
        <name>pantetheine 4'-phosphate</name>
        <dbReference type="ChEBI" id="CHEBI:47942"/>
    </cofactor>
</comment>
<dbReference type="Pfam" id="PF08659">
    <property type="entry name" value="KR"/>
    <property type="match status" value="3"/>
</dbReference>
<keyword evidence="6" id="KW-0045">Antibiotic biosynthesis</keyword>
<dbReference type="InterPro" id="IPR049551">
    <property type="entry name" value="PKS_DH_C"/>
</dbReference>
<dbReference type="InterPro" id="IPR055123">
    <property type="entry name" value="SpnB-like_Rossmann"/>
</dbReference>
<evidence type="ECO:0000256" key="9">
    <source>
        <dbReference type="PROSITE-ProRule" id="PRU01363"/>
    </source>
</evidence>
<evidence type="ECO:0000256" key="8">
    <source>
        <dbReference type="ARBA" id="ARBA00023315"/>
    </source>
</evidence>
<evidence type="ECO:0000256" key="4">
    <source>
        <dbReference type="ARBA" id="ARBA00022553"/>
    </source>
</evidence>
<dbReference type="PROSITE" id="PS50075">
    <property type="entry name" value="CARRIER"/>
    <property type="match status" value="3"/>
</dbReference>
<feature type="compositionally biased region" description="Low complexity" evidence="10">
    <location>
        <begin position="5171"/>
        <end position="5183"/>
    </location>
</feature>
<feature type="compositionally biased region" description="Basic and acidic residues" evidence="10">
    <location>
        <begin position="5358"/>
        <end position="5368"/>
    </location>
</feature>
<evidence type="ECO:0000256" key="3">
    <source>
        <dbReference type="ARBA" id="ARBA00022450"/>
    </source>
</evidence>
<feature type="region of interest" description="Disordered" evidence="10">
    <location>
        <begin position="4880"/>
        <end position="4911"/>
    </location>
</feature>
<feature type="domain" description="PKS/mFAS DH" evidence="13">
    <location>
        <begin position="4377"/>
        <end position="4661"/>
    </location>
</feature>
<feature type="region of interest" description="Disordered" evidence="10">
    <location>
        <begin position="1052"/>
        <end position="1116"/>
    </location>
</feature>
<dbReference type="EMBL" id="CP054929">
    <property type="protein sequence ID" value="QKW52396.1"/>
    <property type="molecule type" value="Genomic_DNA"/>
</dbReference>
<dbReference type="GO" id="GO:0004312">
    <property type="term" value="F:fatty acid synthase activity"/>
    <property type="evidence" value="ECO:0007669"/>
    <property type="project" value="TreeGrafter"/>
</dbReference>
<feature type="domain" description="Ketosynthase family 3 (KS3)" evidence="12">
    <location>
        <begin position="3469"/>
        <end position="3895"/>
    </location>
</feature>
<dbReference type="CDD" id="cd08952">
    <property type="entry name" value="KR_1_SDR_x"/>
    <property type="match status" value="1"/>
</dbReference>
<dbReference type="InterPro" id="IPR015083">
    <property type="entry name" value="NorB/c/GfsB-D-like_docking"/>
</dbReference>
<dbReference type="SMART" id="SM00823">
    <property type="entry name" value="PKS_PP"/>
    <property type="match status" value="3"/>
</dbReference>
<feature type="region of interest" description="C-terminal hotdog fold" evidence="9">
    <location>
        <begin position="1121"/>
        <end position="1258"/>
    </location>
</feature>
<feature type="region of interest" description="Disordered" evidence="10">
    <location>
        <begin position="5329"/>
        <end position="5368"/>
    </location>
</feature>
<dbReference type="Gene3D" id="3.40.50.720">
    <property type="entry name" value="NAD(P)-binding Rossmann-like Domain"/>
    <property type="match status" value="3"/>
</dbReference>
<dbReference type="FunFam" id="3.40.47.10:FF:000019">
    <property type="entry name" value="Polyketide synthase type I"/>
    <property type="match status" value="3"/>
</dbReference>
<dbReference type="SMART" id="SM01294">
    <property type="entry name" value="PKS_PP_betabranch"/>
    <property type="match status" value="3"/>
</dbReference>
<dbReference type="Pfam" id="PF00109">
    <property type="entry name" value="ketoacyl-synt"/>
    <property type="match status" value="3"/>
</dbReference>
<evidence type="ECO:0000256" key="6">
    <source>
        <dbReference type="ARBA" id="ARBA00023194"/>
    </source>
</evidence>
<evidence type="ECO:0000256" key="2">
    <source>
        <dbReference type="ARBA" id="ARBA00004792"/>
    </source>
</evidence>
<evidence type="ECO:0000259" key="11">
    <source>
        <dbReference type="PROSITE" id="PS50075"/>
    </source>
</evidence>
<dbReference type="SUPFAM" id="SSF55048">
    <property type="entry name" value="Probable ACP-binding domain of malonyl-CoA ACP transacylase"/>
    <property type="match status" value="3"/>
</dbReference>
<dbReference type="GO" id="GO:0031177">
    <property type="term" value="F:phosphopantetheine binding"/>
    <property type="evidence" value="ECO:0007669"/>
    <property type="project" value="InterPro"/>
</dbReference>
<feature type="domain" description="Carrier" evidence="11">
    <location>
        <begin position="1765"/>
        <end position="1840"/>
    </location>
</feature>